<dbReference type="Proteomes" id="UP001165267">
    <property type="component" value="Unassembled WGS sequence"/>
</dbReference>
<dbReference type="PANTHER" id="PTHR42978">
    <property type="entry name" value="QUORUM-QUENCHING LACTONASE YTNP-RELATED-RELATED"/>
    <property type="match status" value="1"/>
</dbReference>
<organism evidence="6 7">
    <name type="scientific">Limnobacter parvus</name>
    <dbReference type="NCBI Taxonomy" id="2939690"/>
    <lineage>
        <taxon>Bacteria</taxon>
        <taxon>Pseudomonadati</taxon>
        <taxon>Pseudomonadota</taxon>
        <taxon>Betaproteobacteria</taxon>
        <taxon>Burkholderiales</taxon>
        <taxon>Burkholderiaceae</taxon>
        <taxon>Limnobacter</taxon>
    </lineage>
</organism>
<name>A0ABT1XLY4_9BURK</name>
<gene>
    <name evidence="6" type="ORF">NSP04_14680</name>
</gene>
<dbReference type="RefSeq" id="WP_257513105.1">
    <property type="nucleotide sequence ID" value="NZ_JANKHG010000027.1"/>
</dbReference>
<evidence type="ECO:0000256" key="1">
    <source>
        <dbReference type="ARBA" id="ARBA00001947"/>
    </source>
</evidence>
<evidence type="ECO:0000256" key="4">
    <source>
        <dbReference type="ARBA" id="ARBA00022801"/>
    </source>
</evidence>
<reference evidence="6" key="1">
    <citation type="submission" date="2022-07" db="EMBL/GenBank/DDBJ databases">
        <authorList>
            <person name="Xamxidin M."/>
        </authorList>
    </citation>
    <scope>NUCLEOTIDE SEQUENCE</scope>
    <source>
        <strain evidence="6">YS8-69</strain>
    </source>
</reference>
<comment type="caution">
    <text evidence="6">The sequence shown here is derived from an EMBL/GenBank/DDBJ whole genome shotgun (WGS) entry which is preliminary data.</text>
</comment>
<dbReference type="PANTHER" id="PTHR42978:SF7">
    <property type="entry name" value="METALLO-HYDROLASE RV2300C-RELATED"/>
    <property type="match status" value="1"/>
</dbReference>
<keyword evidence="5" id="KW-0862">Zinc</keyword>
<accession>A0ABT1XLY4</accession>
<protein>
    <recommendedName>
        <fullName evidence="8">MBL fold metallo-hydrolase</fullName>
    </recommendedName>
</protein>
<evidence type="ECO:0008006" key="8">
    <source>
        <dbReference type="Google" id="ProtNLM"/>
    </source>
</evidence>
<dbReference type="Gene3D" id="3.60.15.10">
    <property type="entry name" value="Ribonuclease Z/Hydroxyacylglutathione hydrolase-like"/>
    <property type="match status" value="1"/>
</dbReference>
<comment type="cofactor">
    <cofactor evidence="1">
        <name>Zn(2+)</name>
        <dbReference type="ChEBI" id="CHEBI:29105"/>
    </cofactor>
</comment>
<evidence type="ECO:0000256" key="5">
    <source>
        <dbReference type="ARBA" id="ARBA00022833"/>
    </source>
</evidence>
<comment type="similarity">
    <text evidence="2">Belongs to the metallo-beta-lactamase superfamily.</text>
</comment>
<dbReference type="InterPro" id="IPR036866">
    <property type="entry name" value="RibonucZ/Hydroxyglut_hydro"/>
</dbReference>
<keyword evidence="7" id="KW-1185">Reference proteome</keyword>
<evidence type="ECO:0000313" key="6">
    <source>
        <dbReference type="EMBL" id="MCR2747894.1"/>
    </source>
</evidence>
<dbReference type="EMBL" id="JANKHG010000027">
    <property type="protein sequence ID" value="MCR2747894.1"/>
    <property type="molecule type" value="Genomic_DNA"/>
</dbReference>
<evidence type="ECO:0000256" key="3">
    <source>
        <dbReference type="ARBA" id="ARBA00022723"/>
    </source>
</evidence>
<dbReference type="InterPro" id="IPR051013">
    <property type="entry name" value="MBL_superfamily_lactonases"/>
</dbReference>
<evidence type="ECO:0000313" key="7">
    <source>
        <dbReference type="Proteomes" id="UP001165267"/>
    </source>
</evidence>
<keyword evidence="4" id="KW-0378">Hydrolase</keyword>
<dbReference type="SUPFAM" id="SSF56281">
    <property type="entry name" value="Metallo-hydrolase/oxidoreductase"/>
    <property type="match status" value="1"/>
</dbReference>
<evidence type="ECO:0000256" key="2">
    <source>
        <dbReference type="ARBA" id="ARBA00007749"/>
    </source>
</evidence>
<keyword evidence="3" id="KW-0479">Metal-binding</keyword>
<proteinExistence type="inferred from homology"/>
<sequence length="351" mass="39182">MFTRIAHFDGTRDALRPMQRVDNVREAAKDFRHDMLKKPKVLFYKSFELVRVPYPSKFAYLNALGLPMPFVHLCNRLFVIQFSSGEGVKTLLVSPSDWENQRATPFFAELDRKAGPLVGVMEALVLKKTSTVLQCLASIGLRPEDVDYITYDHLHTQNVSRWLGANGLVPVFPNAKLLVMREEWESAQSLIPWQNQWYCPNGTQGIAPERLELLDDSVWLGDGAVALVRTKGHTEGNHSIVANTDNGLLVTSENGVSLDAYEPKHSKISGLADFAKRTGAEVIINGNTQEYVVDQYISMVQEKSMAGPNPADDRFPNMVPSSEAQPYWLFPGTAPTLRTGSLEFGRFVAPV</sequence>